<dbReference type="GO" id="GO:0004843">
    <property type="term" value="F:cysteine-type deubiquitinase activity"/>
    <property type="evidence" value="ECO:0007669"/>
    <property type="project" value="TreeGrafter"/>
</dbReference>
<dbReference type="Proteomes" id="UP000604046">
    <property type="component" value="Unassembled WGS sequence"/>
</dbReference>
<evidence type="ECO:0000259" key="2">
    <source>
        <dbReference type="PROSITE" id="PS50802"/>
    </source>
</evidence>
<dbReference type="SUPFAM" id="SSF54001">
    <property type="entry name" value="Cysteine proteinases"/>
    <property type="match status" value="1"/>
</dbReference>
<name>A0A812UT77_9DINO</name>
<dbReference type="PANTHER" id="PTHR12419">
    <property type="entry name" value="OTU DOMAIN CONTAINING PROTEIN"/>
    <property type="match status" value="1"/>
</dbReference>
<evidence type="ECO:0000313" key="3">
    <source>
        <dbReference type="EMBL" id="CAE7581917.1"/>
    </source>
</evidence>
<dbReference type="OrthoDB" id="420162at2759"/>
<dbReference type="GO" id="GO:0016579">
    <property type="term" value="P:protein deubiquitination"/>
    <property type="evidence" value="ECO:0007669"/>
    <property type="project" value="TreeGrafter"/>
</dbReference>
<accession>A0A812UT77</accession>
<dbReference type="Gene3D" id="3.90.70.80">
    <property type="match status" value="1"/>
</dbReference>
<keyword evidence="4" id="KW-1185">Reference proteome</keyword>
<feature type="compositionally biased region" description="Basic and acidic residues" evidence="1">
    <location>
        <begin position="137"/>
        <end position="148"/>
    </location>
</feature>
<dbReference type="InterPro" id="IPR050704">
    <property type="entry name" value="Peptidase_C85-like"/>
</dbReference>
<feature type="domain" description="OTU" evidence="2">
    <location>
        <begin position="577"/>
        <end position="717"/>
    </location>
</feature>
<dbReference type="InterPro" id="IPR003323">
    <property type="entry name" value="OTU_dom"/>
</dbReference>
<dbReference type="InterPro" id="IPR038765">
    <property type="entry name" value="Papain-like_cys_pep_sf"/>
</dbReference>
<dbReference type="Pfam" id="PF02338">
    <property type="entry name" value="OTU"/>
    <property type="match status" value="1"/>
</dbReference>
<proteinExistence type="predicted"/>
<dbReference type="EMBL" id="CAJNDS010002745">
    <property type="protein sequence ID" value="CAE7581917.1"/>
    <property type="molecule type" value="Genomic_DNA"/>
</dbReference>
<evidence type="ECO:0000313" key="4">
    <source>
        <dbReference type="Proteomes" id="UP000604046"/>
    </source>
</evidence>
<gene>
    <name evidence="3" type="ORF">SNAT2548_LOCUS33199</name>
</gene>
<feature type="compositionally biased region" description="Low complexity" evidence="1">
    <location>
        <begin position="769"/>
        <end position="786"/>
    </location>
</feature>
<reference evidence="3" key="1">
    <citation type="submission" date="2021-02" db="EMBL/GenBank/DDBJ databases">
        <authorList>
            <person name="Dougan E. K."/>
            <person name="Rhodes N."/>
            <person name="Thang M."/>
            <person name="Chan C."/>
        </authorList>
    </citation>
    <scope>NUCLEOTIDE SEQUENCE</scope>
</reference>
<feature type="region of interest" description="Disordered" evidence="1">
    <location>
        <begin position="542"/>
        <end position="563"/>
    </location>
</feature>
<feature type="region of interest" description="Disordered" evidence="1">
    <location>
        <begin position="766"/>
        <end position="803"/>
    </location>
</feature>
<protein>
    <recommendedName>
        <fullName evidence="2">OTU domain-containing protein</fullName>
    </recommendedName>
</protein>
<organism evidence="3 4">
    <name type="scientific">Symbiodinium natans</name>
    <dbReference type="NCBI Taxonomy" id="878477"/>
    <lineage>
        <taxon>Eukaryota</taxon>
        <taxon>Sar</taxon>
        <taxon>Alveolata</taxon>
        <taxon>Dinophyceae</taxon>
        <taxon>Suessiales</taxon>
        <taxon>Symbiodiniaceae</taxon>
        <taxon>Symbiodinium</taxon>
    </lineage>
</organism>
<dbReference type="PROSITE" id="PS50802">
    <property type="entry name" value="OTU"/>
    <property type="match status" value="1"/>
</dbReference>
<dbReference type="CDD" id="cd22744">
    <property type="entry name" value="OTU"/>
    <property type="match status" value="1"/>
</dbReference>
<sequence>MAPRSDGCDTYEKDIARRFLLMDEALVQPRTLLNLCGGQGESSNYQFFGRCDDDFWNVEQAACEAELFDEEVFDYTDIVPASLLRLCVAGVGLRLRDSMVQFLRVTPWRDVFLRPMGTITPSFSAVDLVARWREGASVHKPTGDEPPAKRPRKGKGDGNVPVDSSELCQSGHALPNPTNAKAASKGAKSKSGDLPSVVGGRGQEKAAALKDKKKGKGKGQSESQEADQGWTTVKRRGSDKDGGGFVLDTDDWDTPLILFSELAKKFDELKADETLSGAASPQLKGKHTVVEIAKKATSVLYVRVPKIYVGNNWQKFKQSPGRSLMAWAARLSLQVVDIFGWQEQKSMQGNEQIFALMRVENSHIKDILTKSGVEGVFIEPPRQAMATRVEWVERDKQESNEHYFERAGRQNKDLGLAVNGRSIGVRHVLQQDDRITRLWVLQDAPIEWGSSEASAALQQSFQNVAIQRWTRSRGTKLFFFKAKADLEADRDMVPIYARFDGNEHTMWAVWAHQKRGTTMQRPLKGRSVPIVEGPKLLKAMATAPTEPPTAIDDQGKETSAPKRARLPAQTRTRPPDLVFKAMPKDGNCVFHTLAGGLEWLSRKHKKPLSLSARELRARVVEHMRKHSEAYEADYDGKSPGGADMPWEQYLDAIAQEGAYASHLEIRAICRIYAVRVMVVPEHACVPCETFHSKVKDRVLVTWLTGNPCSHMDLLLPQGADNDEADPKALKYPQKLLDITAPPTLKYHVGGRAASCGSARTSFTAGTDWTSGTTSRKTTSRASVAATDWTRLPPQRESKRARTLSEVTPALDGTARSAVSSGPLYGNDLLSELESFENPVQVTNKGGRKAVVEWMQDGMAKCRICPFRKKVSDAKQARHILQSHFRNHHKGECFSGTPQFVQMPSLIGELPAESDFSWKCQFCASGITLEAAQHVTTSRIARDKIQHKHDAHPEVSWKTWRKANHADRGLKVSVTKRNSAIAKYGSSTTAPEGGTRFRWPQSRGKTIRFDQSWLCNACSVPFSTPKKLQAHRPKCKGTPSKARARTRLKILNKLKKRYLKNASPGPRRALDLACFDEATKIFQSAAEIVAIPEADIPEHASVSFVNHWRAQGRHAAVSIPENGRCRVALLSNIPFRQVPIAQGEAATRAVAVMMDLKNQQDRYETFLVVAVYLQAGDERVASVQAEALLQQVLRSGFRFVALGDWNLEQEHNALVDYHAGELLRRCDECWLGEPTPATGPVYRGARRRRIDFALSHLQLPAVELDHSQGPSDHLIPRYGFDLRAPLLRGGPRRRQLVLDLPEDIIAEAFDGMNHDDFELAIKQGDVNLAWTTLSDMAEDLLGDVQPDAIPRSAHWEPTEPSFRRVVGSSIERSAATGRGTCSRMASTRAK</sequence>
<dbReference type="InterPro" id="IPR036691">
    <property type="entry name" value="Endo/exonu/phosph_ase_sf"/>
</dbReference>
<dbReference type="SUPFAM" id="SSF56219">
    <property type="entry name" value="DNase I-like"/>
    <property type="match status" value="1"/>
</dbReference>
<dbReference type="Gene3D" id="3.60.10.10">
    <property type="entry name" value="Endonuclease/exonuclease/phosphatase"/>
    <property type="match status" value="1"/>
</dbReference>
<evidence type="ECO:0000256" key="1">
    <source>
        <dbReference type="SAM" id="MobiDB-lite"/>
    </source>
</evidence>
<comment type="caution">
    <text evidence="3">The sequence shown here is derived from an EMBL/GenBank/DDBJ whole genome shotgun (WGS) entry which is preliminary data.</text>
</comment>
<feature type="region of interest" description="Disordered" evidence="1">
    <location>
        <begin position="137"/>
        <end position="246"/>
    </location>
</feature>